<comment type="subcellular location">
    <subcellularLocation>
        <location evidence="1">Membrane</location>
        <topology evidence="1">Multi-pass membrane protein</topology>
    </subcellularLocation>
</comment>
<keyword evidence="6" id="KW-0560">Oxidoreductase</keyword>
<dbReference type="CDD" id="cd06186">
    <property type="entry name" value="NOX_Duox_like_FAD_NADP"/>
    <property type="match status" value="1"/>
</dbReference>
<feature type="transmembrane region" description="Helical" evidence="9">
    <location>
        <begin position="31"/>
        <end position="52"/>
    </location>
</feature>
<dbReference type="Gene3D" id="3.40.50.80">
    <property type="entry name" value="Nucleotide-binding domain of ferredoxin-NADP reductase (FNR) module"/>
    <property type="match status" value="1"/>
</dbReference>
<dbReference type="SFLD" id="SFLDG01168">
    <property type="entry name" value="Ferric_reductase_subgroup_(FRE"/>
    <property type="match status" value="1"/>
</dbReference>
<evidence type="ECO:0000256" key="6">
    <source>
        <dbReference type="ARBA" id="ARBA00023002"/>
    </source>
</evidence>
<dbReference type="InterPro" id="IPR039261">
    <property type="entry name" value="FNR_nucleotide-bd"/>
</dbReference>
<evidence type="ECO:0000259" key="12">
    <source>
        <dbReference type="Pfam" id="PF08030"/>
    </source>
</evidence>
<dbReference type="InterPro" id="IPR051410">
    <property type="entry name" value="Ferric/Cupric_Reductase"/>
</dbReference>
<keyword evidence="3 9" id="KW-0812">Transmembrane</keyword>
<dbReference type="PANTHER" id="PTHR32361">
    <property type="entry name" value="FERRIC/CUPRIC REDUCTASE TRANSMEMBRANE COMPONENT"/>
    <property type="match status" value="1"/>
</dbReference>
<dbReference type="Pfam" id="PF08030">
    <property type="entry name" value="NAD_binding_6"/>
    <property type="match status" value="1"/>
</dbReference>
<evidence type="ECO:0000256" key="7">
    <source>
        <dbReference type="ARBA" id="ARBA00023065"/>
    </source>
</evidence>
<feature type="transmembrane region" description="Helical" evidence="9">
    <location>
        <begin position="64"/>
        <end position="87"/>
    </location>
</feature>
<dbReference type="EMBL" id="ML119109">
    <property type="protein sequence ID" value="RPB16452.1"/>
    <property type="molecule type" value="Genomic_DNA"/>
</dbReference>
<feature type="transmembrane region" description="Helical" evidence="9">
    <location>
        <begin position="94"/>
        <end position="113"/>
    </location>
</feature>
<dbReference type="SUPFAM" id="SSF52343">
    <property type="entry name" value="Ferredoxin reductase-like, C-terminal NADP-linked domain"/>
    <property type="match status" value="1"/>
</dbReference>
<dbReference type="GO" id="GO:0000293">
    <property type="term" value="F:ferric-chelate reductase activity"/>
    <property type="evidence" value="ECO:0007669"/>
    <property type="project" value="UniProtKB-ARBA"/>
</dbReference>
<dbReference type="GO" id="GO:0005886">
    <property type="term" value="C:plasma membrane"/>
    <property type="evidence" value="ECO:0007669"/>
    <property type="project" value="TreeGrafter"/>
</dbReference>
<keyword evidence="4" id="KW-0249">Electron transport</keyword>
<reference evidence="13 14" key="1">
    <citation type="journal article" date="2018" name="Nat. Ecol. Evol.">
        <title>Pezizomycetes genomes reveal the molecular basis of ectomycorrhizal truffle lifestyle.</title>
        <authorList>
            <person name="Murat C."/>
            <person name="Payen T."/>
            <person name="Noel B."/>
            <person name="Kuo A."/>
            <person name="Morin E."/>
            <person name="Chen J."/>
            <person name="Kohler A."/>
            <person name="Krizsan K."/>
            <person name="Balestrini R."/>
            <person name="Da Silva C."/>
            <person name="Montanini B."/>
            <person name="Hainaut M."/>
            <person name="Levati E."/>
            <person name="Barry K.W."/>
            <person name="Belfiori B."/>
            <person name="Cichocki N."/>
            <person name="Clum A."/>
            <person name="Dockter R.B."/>
            <person name="Fauchery L."/>
            <person name="Guy J."/>
            <person name="Iotti M."/>
            <person name="Le Tacon F."/>
            <person name="Lindquist E.A."/>
            <person name="Lipzen A."/>
            <person name="Malagnac F."/>
            <person name="Mello A."/>
            <person name="Molinier V."/>
            <person name="Miyauchi S."/>
            <person name="Poulain J."/>
            <person name="Riccioni C."/>
            <person name="Rubini A."/>
            <person name="Sitrit Y."/>
            <person name="Splivallo R."/>
            <person name="Traeger S."/>
            <person name="Wang M."/>
            <person name="Zifcakova L."/>
            <person name="Wipf D."/>
            <person name="Zambonelli A."/>
            <person name="Paolocci F."/>
            <person name="Nowrousian M."/>
            <person name="Ottonello S."/>
            <person name="Baldrian P."/>
            <person name="Spatafora J.W."/>
            <person name="Henrissat B."/>
            <person name="Nagy L.G."/>
            <person name="Aury J.M."/>
            <person name="Wincker P."/>
            <person name="Grigoriev I.V."/>
            <person name="Bonfante P."/>
            <person name="Martin F.M."/>
        </authorList>
    </citation>
    <scope>NUCLEOTIDE SEQUENCE [LARGE SCALE GENOMIC DNA]</scope>
    <source>
        <strain evidence="13 14">CCBAS932</strain>
    </source>
</reference>
<evidence type="ECO:0000256" key="8">
    <source>
        <dbReference type="ARBA" id="ARBA00023136"/>
    </source>
</evidence>
<gene>
    <name evidence="13" type="ORF">P167DRAFT_517255</name>
</gene>
<sequence length="471" mass="54647">MPIFFLLAGRNDFLVWLTGWSYGTFHVFHKWVARVSALMGMVHSVAYAVYMYQIGDEARRWNPAYWWNGVSAMIVMGLILVLAIFPFRKKAYEFFLITHIIGVMVFLIFLYHHLKLSATRMYNPWLWACIAMWAFDRFTRLLRILILNYGAFSRNPQNHHMARAKFVKGTDVIQLTVYPSAEDVNYFPGAHYFVFLTGTWRFWESHPFTAAAWRPSGPMMPAYNAADIHKIKRSLSGSLKNSLKEPRLPPRVRTADLKKEMGHLTTRPKLTFFIKPRKGMTATLAERIREHERQNEIQGFARGRELEIKCLIEGAYGVNHPLHLYETVVLIAGGVGITTILPYLCDYMERARGSERRTMTQRLVFLWTAKEEELVENLVAKRFPRGCLTRRDISMQLYVTKTKQGQKEFLPGVKYKRPDIGEILRAEQARLVGKMSILSCGPSVLVDIVRTAVVDCLDKDRKHIEYFEESY</sequence>
<dbReference type="InterPro" id="IPR013130">
    <property type="entry name" value="Fe3_Rdtase_TM_dom"/>
</dbReference>
<dbReference type="GO" id="GO:0015677">
    <property type="term" value="P:copper ion import"/>
    <property type="evidence" value="ECO:0007669"/>
    <property type="project" value="TreeGrafter"/>
</dbReference>
<dbReference type="GO" id="GO:0006879">
    <property type="term" value="P:intracellular iron ion homeostasis"/>
    <property type="evidence" value="ECO:0007669"/>
    <property type="project" value="TreeGrafter"/>
</dbReference>
<dbReference type="GO" id="GO:0006826">
    <property type="term" value="P:iron ion transport"/>
    <property type="evidence" value="ECO:0007669"/>
    <property type="project" value="TreeGrafter"/>
</dbReference>
<feature type="domain" description="Ferric reductase NAD binding" evidence="12">
    <location>
        <begin position="325"/>
        <end position="404"/>
    </location>
</feature>
<dbReference type="OrthoDB" id="167398at2759"/>
<evidence type="ECO:0000259" key="11">
    <source>
        <dbReference type="Pfam" id="PF08022"/>
    </source>
</evidence>
<evidence type="ECO:0000256" key="4">
    <source>
        <dbReference type="ARBA" id="ARBA00022982"/>
    </source>
</evidence>
<keyword evidence="8 9" id="KW-0472">Membrane</keyword>
<evidence type="ECO:0000256" key="9">
    <source>
        <dbReference type="SAM" id="Phobius"/>
    </source>
</evidence>
<feature type="domain" description="Ferric oxidoreductase" evidence="10">
    <location>
        <begin position="1"/>
        <end position="109"/>
    </location>
</feature>
<evidence type="ECO:0000259" key="10">
    <source>
        <dbReference type="Pfam" id="PF01794"/>
    </source>
</evidence>
<evidence type="ECO:0008006" key="15">
    <source>
        <dbReference type="Google" id="ProtNLM"/>
    </source>
</evidence>
<proteinExistence type="predicted"/>
<keyword evidence="14" id="KW-1185">Reference proteome</keyword>
<dbReference type="Pfam" id="PF01794">
    <property type="entry name" value="Ferric_reduct"/>
    <property type="match status" value="1"/>
</dbReference>
<dbReference type="InterPro" id="IPR013112">
    <property type="entry name" value="FAD-bd_8"/>
</dbReference>
<dbReference type="PANTHER" id="PTHR32361:SF9">
    <property type="entry name" value="FERRIC REDUCTASE TRANSMEMBRANE COMPONENT 3-RELATED"/>
    <property type="match status" value="1"/>
</dbReference>
<dbReference type="InParanoid" id="A0A3N4L4L8"/>
<dbReference type="InterPro" id="IPR013121">
    <property type="entry name" value="Fe_red_NAD-bd_6"/>
</dbReference>
<protein>
    <recommendedName>
        <fullName evidence="15">FAD-binding FR-type domain-containing protein</fullName>
    </recommendedName>
</protein>
<organism evidence="13 14">
    <name type="scientific">Morchella conica CCBAS932</name>
    <dbReference type="NCBI Taxonomy" id="1392247"/>
    <lineage>
        <taxon>Eukaryota</taxon>
        <taxon>Fungi</taxon>
        <taxon>Dikarya</taxon>
        <taxon>Ascomycota</taxon>
        <taxon>Pezizomycotina</taxon>
        <taxon>Pezizomycetes</taxon>
        <taxon>Pezizales</taxon>
        <taxon>Morchellaceae</taxon>
        <taxon>Morchella</taxon>
    </lineage>
</organism>
<dbReference type="AlphaFoldDB" id="A0A3N4L4L8"/>
<evidence type="ECO:0000313" key="13">
    <source>
        <dbReference type="EMBL" id="RPB16452.1"/>
    </source>
</evidence>
<name>A0A3N4L4L8_9PEZI</name>
<evidence type="ECO:0000256" key="3">
    <source>
        <dbReference type="ARBA" id="ARBA00022692"/>
    </source>
</evidence>
<dbReference type="Pfam" id="PF08022">
    <property type="entry name" value="FAD_binding_8"/>
    <property type="match status" value="1"/>
</dbReference>
<accession>A0A3N4L4L8</accession>
<feature type="domain" description="FAD-binding 8" evidence="11">
    <location>
        <begin position="162"/>
        <end position="211"/>
    </location>
</feature>
<dbReference type="Proteomes" id="UP000277580">
    <property type="component" value="Unassembled WGS sequence"/>
</dbReference>
<dbReference type="STRING" id="1392247.A0A3N4L4L8"/>
<evidence type="ECO:0000313" key="14">
    <source>
        <dbReference type="Proteomes" id="UP000277580"/>
    </source>
</evidence>
<evidence type="ECO:0000256" key="2">
    <source>
        <dbReference type="ARBA" id="ARBA00022448"/>
    </source>
</evidence>
<keyword evidence="5 9" id="KW-1133">Transmembrane helix</keyword>
<keyword evidence="2" id="KW-0813">Transport</keyword>
<evidence type="ECO:0000256" key="1">
    <source>
        <dbReference type="ARBA" id="ARBA00004141"/>
    </source>
</evidence>
<evidence type="ECO:0000256" key="5">
    <source>
        <dbReference type="ARBA" id="ARBA00022989"/>
    </source>
</evidence>
<keyword evidence="7" id="KW-0406">Ion transport</keyword>
<dbReference type="SFLD" id="SFLDS00052">
    <property type="entry name" value="Ferric_Reductase_Domain"/>
    <property type="match status" value="1"/>
</dbReference>